<dbReference type="Gene3D" id="1.10.555.10">
    <property type="entry name" value="Rho GTPase activation protein"/>
    <property type="match status" value="1"/>
</dbReference>
<keyword evidence="8" id="KW-1185">Reference proteome</keyword>
<dbReference type="GO" id="GO:0005886">
    <property type="term" value="C:plasma membrane"/>
    <property type="evidence" value="ECO:0007669"/>
    <property type="project" value="EnsemblFungi"/>
</dbReference>
<name>A0A1E3P783_WICAA</name>
<dbReference type="Gene3D" id="1.20.870.10">
    <property type="entry name" value="Son of sevenless (SoS) protein Chain: S domain 1"/>
    <property type="match status" value="1"/>
</dbReference>
<dbReference type="OrthoDB" id="79452at2759"/>
<evidence type="ECO:0000256" key="2">
    <source>
        <dbReference type="PROSITE-ProRule" id="PRU00168"/>
    </source>
</evidence>
<evidence type="ECO:0000259" key="5">
    <source>
        <dbReference type="PROSITE" id="PS50212"/>
    </source>
</evidence>
<dbReference type="GO" id="GO:0044879">
    <property type="term" value="P:mitotic morphogenesis checkpoint signaling"/>
    <property type="evidence" value="ECO:0007669"/>
    <property type="project" value="EnsemblFungi"/>
</dbReference>
<dbReference type="InterPro" id="IPR008936">
    <property type="entry name" value="Rho_GTPase_activation_prot"/>
</dbReference>
<dbReference type="PROSITE" id="PS50212">
    <property type="entry name" value="RASGEF_NTER"/>
    <property type="match status" value="1"/>
</dbReference>
<accession>A0A1E3P783</accession>
<dbReference type="PROSITE" id="PS50238">
    <property type="entry name" value="RHOGAP"/>
    <property type="match status" value="1"/>
</dbReference>
<dbReference type="InterPro" id="IPR050729">
    <property type="entry name" value="Rho-GAP"/>
</dbReference>
<feature type="compositionally biased region" description="Low complexity" evidence="3">
    <location>
        <begin position="103"/>
        <end position="115"/>
    </location>
</feature>
<keyword evidence="1" id="KW-0343">GTPase activation</keyword>
<dbReference type="GO" id="GO:0005085">
    <property type="term" value="F:guanyl-nucleotide exchange factor activity"/>
    <property type="evidence" value="ECO:0007669"/>
    <property type="project" value="UniProtKB-KW"/>
</dbReference>
<gene>
    <name evidence="7" type="ORF">WICANDRAFT_29050</name>
</gene>
<dbReference type="GO" id="GO:0030036">
    <property type="term" value="P:actin cytoskeleton organization"/>
    <property type="evidence" value="ECO:0007669"/>
    <property type="project" value="EnsemblFungi"/>
</dbReference>
<organism evidence="7 8">
    <name type="scientific">Wickerhamomyces anomalus (strain ATCC 58044 / CBS 1984 / NCYC 433 / NRRL Y-366-8)</name>
    <name type="common">Yeast</name>
    <name type="synonym">Hansenula anomala</name>
    <dbReference type="NCBI Taxonomy" id="683960"/>
    <lineage>
        <taxon>Eukaryota</taxon>
        <taxon>Fungi</taxon>
        <taxon>Dikarya</taxon>
        <taxon>Ascomycota</taxon>
        <taxon>Saccharomycotina</taxon>
        <taxon>Saccharomycetes</taxon>
        <taxon>Phaffomycetales</taxon>
        <taxon>Wickerhamomycetaceae</taxon>
        <taxon>Wickerhamomyces</taxon>
    </lineage>
</organism>
<evidence type="ECO:0000313" key="7">
    <source>
        <dbReference type="EMBL" id="ODQ60727.1"/>
    </source>
</evidence>
<dbReference type="InterPro" id="IPR000651">
    <property type="entry name" value="Ras-like_Gua-exchang_fac_N"/>
</dbReference>
<feature type="region of interest" description="Disordered" evidence="3">
    <location>
        <begin position="1"/>
        <end position="38"/>
    </location>
</feature>
<dbReference type="PANTHER" id="PTHR23176">
    <property type="entry name" value="RHO/RAC/CDC GTPASE-ACTIVATING PROTEIN"/>
    <property type="match status" value="1"/>
</dbReference>
<evidence type="ECO:0000256" key="3">
    <source>
        <dbReference type="SAM" id="MobiDB-lite"/>
    </source>
</evidence>
<protein>
    <recommendedName>
        <fullName evidence="9">Rho-GAP domain-containing protein</fullName>
    </recommendedName>
</protein>
<dbReference type="PANTHER" id="PTHR23176:SF96">
    <property type="entry name" value="GTPASE-ACTIVATING PROTEIN BEM2_IPL2"/>
    <property type="match status" value="1"/>
</dbReference>
<sequence>MNTLTQNDGESISQSIHPSSSFKLNHTNTSSSSSRPFNYDTYDSTEIKTGWLNKGNHVNNWTNVNSDSWRIYKAQLKGPVLSLYKVPADVNIKAFDHSACPTSLESASSSTPSTSVRQKRLSTASSRLNMKADTKSSSSNLHSSSASSSSNSISSANTSNSSATTKNFRIKLKYLSEVYPHPDLQLNSANSIISGTLESICHTILFNTLNDDKLSYNLLVILPLFGDVKASLRYFIEYGISFSSQRQSKNKVVVSSNTDHAITQRMALVITTICDSFPGMLLDDDLKELVIKLKETISIHNDELAKQLQSLVSSKEGEMKNLTFFKNQQYQPNGSLNLTNVDDFLKLDSELLAKQINAIDLKFNKVWNPKTDASLLYELENLSYSRYNPLIFNSTNNVHYLGRLLVNHLFGDNESKNSEFKRSRILSKWIELGCFFDKIGDMVSWLAIATVICSMPILRLKKTWSLVDEHYLKTISTEWAPVVFELDRRTMISEASHRSSYHVIAPQGLGISYSKHDVVPYFGDLTVKYIENSTLKQCEKRVQRVKVSFSRWDEYLSNVEQDNDQFKNQTFNENQELTKQLYNLLTNHVQLPPLTQESIMELSLSIEANTIGQYHKLHYNSRTPLITGSYLPTLFTEVLPNYKLFDQSVLIGAGGFAAKPNDTQSEEDDSSFQKVTGVNDVDLHSYVLNSKIPSSKQHVFLKSVRDIFNIGSDVFHIDDDLIFKSLNNGDEWKSSRPASVVLENPSSKRLSQISNNRLKEEANDVFAILDNSNLLNSLIKPLNVVLKAGTFEKLIDILVLTSNVFSKKINQKDIDSYLEKSNLLDNQFLKLNMNNGVFTSTFFATYKSFATTSMLLENLGKRFIGAKSGAVSIAKLNTEGDLHGEQKVFPDWYSQVASDDENLNWKFVGKIQLGILEALSILVNEYYADFTDDLQVKKIFVDILKIIDNEIIVEWKGVLSRYEYSESKNELTEIYEVLSSLYKKIRKNYIKKCYRPLDVFPKHLPNTDQKNFGSISFPKLPSDFEEAELFVEKLDWFINDLFSSVSISDWISVFQLLEIQTGKSLTSLFKFKGTDSTSEDDLEILNVFTWIKSLYGDNMDDKILNKFPPPVKILFDVHSNLEKYFKLQISDTNISRDIRTSRMISILQVLAISRLRNGSVDLFNGSEKLEDSDIGKVSPHVPSFIETAITQAIVSPESRSFSKSWIYSALTLNSSSTADNWDDLVQLLPKFEIEHLNKSLKGALTPCVGWFVERLLEISCFVPNMSIENSKLINFDKRRFTYNCITNIVDMNANFQNTFAQSGSESDQIRDEFSFLFKLAHYPTVDHKQVKEFASRENKEYPKNDQKAKFLGGLIASEQEKIKRDLKKREVLENQERDIKRTQLLSQASRASTTIQRDVPQYNDQSSLRKPRQSSSPSKGSGSSMGKRLGGLLKSVRPFSISVGSNWSGPDRVVHPDELPDVNSVDLSGKHSKPYQQIKLFNTKPLFVHSNIEGFFKVVGENGEDYCFQALNNAEAQSWISALNLSKRYTYLSKDAQGLTSSKVFGVPIADVCEREGSLIPRIVERLLQEIEVRGLDETGLYRIPGSVGSINLLKQAFDEGGDFTLEDDRWFEINTLAGCFKSYLRELPESLLTSELLPEFVLATKQGDLVENMKSLVRQLPVHNYHLLKRLFEHLSKVIQHSENNRMDAVNLAIVFSMSFINNDNIGASMGTDLGALQTILQSLIKNPEAVFNEQYNDDSTVFTAAE</sequence>
<dbReference type="SMART" id="SM00147">
    <property type="entry name" value="RasGEF"/>
    <property type="match status" value="1"/>
</dbReference>
<dbReference type="SMART" id="SM00324">
    <property type="entry name" value="RhoGAP"/>
    <property type="match status" value="1"/>
</dbReference>
<dbReference type="InterPro" id="IPR000198">
    <property type="entry name" value="RhoGAP_dom"/>
</dbReference>
<feature type="compositionally biased region" description="Polar residues" evidence="3">
    <location>
        <begin position="1"/>
        <end position="10"/>
    </location>
</feature>
<dbReference type="GeneID" id="30198815"/>
<feature type="compositionally biased region" description="Low complexity" evidence="3">
    <location>
        <begin position="136"/>
        <end position="161"/>
    </location>
</feature>
<evidence type="ECO:0000256" key="1">
    <source>
        <dbReference type="ARBA" id="ARBA00022468"/>
    </source>
</evidence>
<feature type="domain" description="Ras-GEF" evidence="4">
    <location>
        <begin position="348"/>
        <end position="609"/>
    </location>
</feature>
<proteinExistence type="predicted"/>
<dbReference type="Pfam" id="PF00618">
    <property type="entry name" value="RasGEF_N"/>
    <property type="match status" value="1"/>
</dbReference>
<dbReference type="GO" id="GO:0007264">
    <property type="term" value="P:small GTPase-mediated signal transduction"/>
    <property type="evidence" value="ECO:0007669"/>
    <property type="project" value="InterPro"/>
</dbReference>
<dbReference type="GO" id="GO:0043332">
    <property type="term" value="C:mating projection tip"/>
    <property type="evidence" value="ECO:0007669"/>
    <property type="project" value="EnsemblFungi"/>
</dbReference>
<dbReference type="InterPro" id="IPR001895">
    <property type="entry name" value="RASGEF_cat_dom"/>
</dbReference>
<dbReference type="GO" id="GO:0035024">
    <property type="term" value="P:negative regulation of Rho protein signal transduction"/>
    <property type="evidence" value="ECO:0007669"/>
    <property type="project" value="EnsemblFungi"/>
</dbReference>
<feature type="compositionally biased region" description="Low complexity" evidence="3">
    <location>
        <begin position="1405"/>
        <end position="1428"/>
    </location>
</feature>
<dbReference type="GO" id="GO:0005938">
    <property type="term" value="C:cell cortex"/>
    <property type="evidence" value="ECO:0007669"/>
    <property type="project" value="EnsemblFungi"/>
</dbReference>
<feature type="domain" description="N-terminal Ras-GEF" evidence="5">
    <location>
        <begin position="782"/>
        <end position="979"/>
    </location>
</feature>
<dbReference type="SUPFAM" id="SSF48350">
    <property type="entry name" value="GTPase activation domain, GAP"/>
    <property type="match status" value="1"/>
</dbReference>
<dbReference type="GO" id="GO:0005934">
    <property type="term" value="C:cellular bud tip"/>
    <property type="evidence" value="ECO:0007669"/>
    <property type="project" value="EnsemblFungi"/>
</dbReference>
<feature type="compositionally biased region" description="Polar residues" evidence="3">
    <location>
        <begin position="22"/>
        <end position="38"/>
    </location>
</feature>
<feature type="compositionally biased region" description="Polar residues" evidence="3">
    <location>
        <begin position="1383"/>
        <end position="1396"/>
    </location>
</feature>
<dbReference type="SUPFAM" id="SSF48366">
    <property type="entry name" value="Ras GEF"/>
    <property type="match status" value="3"/>
</dbReference>
<dbReference type="InterPro" id="IPR023578">
    <property type="entry name" value="Ras_GEF_dom_sf"/>
</dbReference>
<evidence type="ECO:0000259" key="6">
    <source>
        <dbReference type="PROSITE" id="PS50238"/>
    </source>
</evidence>
<reference evidence="7 8" key="1">
    <citation type="journal article" date="2016" name="Proc. Natl. Acad. Sci. U.S.A.">
        <title>Comparative genomics of biotechnologically important yeasts.</title>
        <authorList>
            <person name="Riley R."/>
            <person name="Haridas S."/>
            <person name="Wolfe K.H."/>
            <person name="Lopes M.R."/>
            <person name="Hittinger C.T."/>
            <person name="Goeker M."/>
            <person name="Salamov A.A."/>
            <person name="Wisecaver J.H."/>
            <person name="Long T.M."/>
            <person name="Calvey C.H."/>
            <person name="Aerts A.L."/>
            <person name="Barry K.W."/>
            <person name="Choi C."/>
            <person name="Clum A."/>
            <person name="Coughlan A.Y."/>
            <person name="Deshpande S."/>
            <person name="Douglass A.P."/>
            <person name="Hanson S.J."/>
            <person name="Klenk H.-P."/>
            <person name="LaButti K.M."/>
            <person name="Lapidus A."/>
            <person name="Lindquist E.A."/>
            <person name="Lipzen A.M."/>
            <person name="Meier-Kolthoff J.P."/>
            <person name="Ohm R.A."/>
            <person name="Otillar R.P."/>
            <person name="Pangilinan J.L."/>
            <person name="Peng Y."/>
            <person name="Rokas A."/>
            <person name="Rosa C.A."/>
            <person name="Scheuner C."/>
            <person name="Sibirny A.A."/>
            <person name="Slot J.C."/>
            <person name="Stielow J.B."/>
            <person name="Sun H."/>
            <person name="Kurtzman C.P."/>
            <person name="Blackwell M."/>
            <person name="Grigoriev I.V."/>
            <person name="Jeffries T.W."/>
        </authorList>
    </citation>
    <scope>NUCLEOTIDE SEQUENCE [LARGE SCALE GENOMIC DNA]</scope>
    <source>
        <strain evidence="8">ATCC 58044 / CBS 1984 / NCYC 433 / NRRL Y-366-8</strain>
    </source>
</reference>
<dbReference type="PROSITE" id="PS50009">
    <property type="entry name" value="RASGEF_CAT"/>
    <property type="match status" value="1"/>
</dbReference>
<dbReference type="InterPro" id="IPR036964">
    <property type="entry name" value="RASGEF_cat_dom_sf"/>
</dbReference>
<dbReference type="SMART" id="SM00229">
    <property type="entry name" value="RasGEFN"/>
    <property type="match status" value="1"/>
</dbReference>
<feature type="region of interest" description="Disordered" evidence="3">
    <location>
        <begin position="103"/>
        <end position="161"/>
    </location>
</feature>
<dbReference type="RefSeq" id="XP_019039934.1">
    <property type="nucleotide sequence ID" value="XM_019181569.1"/>
</dbReference>
<keyword evidence="2" id="KW-0344">Guanine-nucleotide releasing factor</keyword>
<dbReference type="Pfam" id="PF00617">
    <property type="entry name" value="RasGEF"/>
    <property type="match status" value="1"/>
</dbReference>
<dbReference type="STRING" id="683960.A0A1E3P783"/>
<evidence type="ECO:0000313" key="8">
    <source>
        <dbReference type="Proteomes" id="UP000094112"/>
    </source>
</evidence>
<dbReference type="Pfam" id="PF00620">
    <property type="entry name" value="RhoGAP"/>
    <property type="match status" value="1"/>
</dbReference>
<dbReference type="Gene3D" id="1.10.840.10">
    <property type="entry name" value="Ras guanine-nucleotide exchange factors catalytic domain"/>
    <property type="match status" value="1"/>
</dbReference>
<dbReference type="GO" id="GO:0000131">
    <property type="term" value="C:incipient cellular bud site"/>
    <property type="evidence" value="ECO:0007669"/>
    <property type="project" value="EnsemblFungi"/>
</dbReference>
<dbReference type="Proteomes" id="UP000094112">
    <property type="component" value="Unassembled WGS sequence"/>
</dbReference>
<dbReference type="EMBL" id="KV454209">
    <property type="protein sequence ID" value="ODQ60727.1"/>
    <property type="molecule type" value="Genomic_DNA"/>
</dbReference>
<feature type="region of interest" description="Disordered" evidence="3">
    <location>
        <begin position="1383"/>
        <end position="1428"/>
    </location>
</feature>
<dbReference type="GO" id="GO:0005096">
    <property type="term" value="F:GTPase activator activity"/>
    <property type="evidence" value="ECO:0007669"/>
    <property type="project" value="UniProtKB-KW"/>
</dbReference>
<feature type="compositionally biased region" description="Low complexity" evidence="3">
    <location>
        <begin position="11"/>
        <end position="21"/>
    </location>
</feature>
<evidence type="ECO:0000259" key="4">
    <source>
        <dbReference type="PROSITE" id="PS50009"/>
    </source>
</evidence>
<evidence type="ECO:0008006" key="9">
    <source>
        <dbReference type="Google" id="ProtNLM"/>
    </source>
</evidence>
<dbReference type="CDD" id="cd00159">
    <property type="entry name" value="RhoGAP"/>
    <property type="match status" value="1"/>
</dbReference>
<dbReference type="CDD" id="cd06224">
    <property type="entry name" value="REM"/>
    <property type="match status" value="1"/>
</dbReference>
<feature type="domain" description="Rho-GAP" evidence="6">
    <location>
        <begin position="1547"/>
        <end position="1733"/>
    </location>
</feature>